<dbReference type="EMBL" id="JAROBY010000008">
    <property type="protein sequence ID" value="MEB4793167.1"/>
    <property type="molecule type" value="Genomic_DNA"/>
</dbReference>
<name>A0ABU6D622_9BACL</name>
<reference evidence="1 2" key="1">
    <citation type="submission" date="2023-03" db="EMBL/GenBank/DDBJ databases">
        <title>Bacillus Genome Sequencing.</title>
        <authorList>
            <person name="Dunlap C."/>
        </authorList>
    </citation>
    <scope>NUCLEOTIDE SEQUENCE [LARGE SCALE GENOMIC DNA]</scope>
    <source>
        <strain evidence="1 2">NRS-1351</strain>
    </source>
</reference>
<dbReference type="Proteomes" id="UP001355653">
    <property type="component" value="Unassembled WGS sequence"/>
</dbReference>
<proteinExistence type="predicted"/>
<evidence type="ECO:0000313" key="1">
    <source>
        <dbReference type="EMBL" id="MEB4793167.1"/>
    </source>
</evidence>
<keyword evidence="2" id="KW-1185">Reference proteome</keyword>
<protein>
    <submittedName>
        <fullName evidence="1">Spore germination protein GerPC</fullName>
    </submittedName>
</protein>
<dbReference type="InterPro" id="IPR019673">
    <property type="entry name" value="Spore_germination_GerPC"/>
</dbReference>
<comment type="caution">
    <text evidence="1">The sequence shown here is derived from an EMBL/GenBank/DDBJ whole genome shotgun (WGS) entry which is preliminary data.</text>
</comment>
<dbReference type="RefSeq" id="WP_127452282.1">
    <property type="nucleotide sequence ID" value="NZ_JAROBY010000008.1"/>
</dbReference>
<dbReference type="Pfam" id="PF10737">
    <property type="entry name" value="GerPC"/>
    <property type="match status" value="1"/>
</dbReference>
<accession>A0ABU6D622</accession>
<sequence length="107" mass="12352">MNNNFPPWICIFEQRLAMLEKKQCELKDHLDKQINEKLNHQLAGQIDSLPQNITYKIQELHVNELKGTLNIGLTAPATEQMRDIIEKLKTDQAHISENISTQQSTDN</sequence>
<organism evidence="1 2">
    <name type="scientific">Paenibacillus chondroitinus</name>
    <dbReference type="NCBI Taxonomy" id="59842"/>
    <lineage>
        <taxon>Bacteria</taxon>
        <taxon>Bacillati</taxon>
        <taxon>Bacillota</taxon>
        <taxon>Bacilli</taxon>
        <taxon>Bacillales</taxon>
        <taxon>Paenibacillaceae</taxon>
        <taxon>Paenibacillus</taxon>
    </lineage>
</organism>
<gene>
    <name evidence="1" type="primary">gerPC</name>
    <name evidence="1" type="ORF">P5G65_04615</name>
</gene>
<evidence type="ECO:0000313" key="2">
    <source>
        <dbReference type="Proteomes" id="UP001355653"/>
    </source>
</evidence>